<evidence type="ECO:0000313" key="2">
    <source>
        <dbReference type="EMBL" id="GFG94768.1"/>
    </source>
</evidence>
<gene>
    <name evidence="2" type="ORF">MTIM_06470</name>
</gene>
<accession>A0A7I9Z1K9</accession>
<dbReference type="EMBL" id="BLLA01000001">
    <property type="protein sequence ID" value="GFG94768.1"/>
    <property type="molecule type" value="Genomic_DNA"/>
</dbReference>
<dbReference type="Proteomes" id="UP000465301">
    <property type="component" value="Unassembled WGS sequence"/>
</dbReference>
<keyword evidence="3" id="KW-1185">Reference proteome</keyword>
<organism evidence="2 3">
    <name type="scientific">Mycobacterium timonense</name>
    <dbReference type="NCBI Taxonomy" id="701043"/>
    <lineage>
        <taxon>Bacteria</taxon>
        <taxon>Bacillati</taxon>
        <taxon>Actinomycetota</taxon>
        <taxon>Actinomycetes</taxon>
        <taxon>Mycobacteriales</taxon>
        <taxon>Mycobacteriaceae</taxon>
        <taxon>Mycobacterium</taxon>
        <taxon>Mycobacterium avium complex (MAC)</taxon>
    </lineage>
</organism>
<protein>
    <submittedName>
        <fullName evidence="2">Uncharacterized protein</fullName>
    </submittedName>
</protein>
<proteinExistence type="predicted"/>
<evidence type="ECO:0000256" key="1">
    <source>
        <dbReference type="SAM" id="MobiDB-lite"/>
    </source>
</evidence>
<feature type="compositionally biased region" description="Low complexity" evidence="1">
    <location>
        <begin position="8"/>
        <end position="19"/>
    </location>
</feature>
<dbReference type="AlphaFoldDB" id="A0A7I9Z1K9"/>
<name>A0A7I9Z1K9_9MYCO</name>
<comment type="caution">
    <text evidence="2">The sequence shown here is derived from an EMBL/GenBank/DDBJ whole genome shotgun (WGS) entry which is preliminary data.</text>
</comment>
<evidence type="ECO:0000313" key="3">
    <source>
        <dbReference type="Proteomes" id="UP000465301"/>
    </source>
</evidence>
<feature type="region of interest" description="Disordered" evidence="1">
    <location>
        <begin position="1"/>
        <end position="33"/>
    </location>
</feature>
<sequence>MPPAVTTAYGASDASGPDAADSERGGPDPTTAANNHTMAAIAMTERDRRGLVPSLNHTMIQF</sequence>
<reference evidence="2 3" key="1">
    <citation type="journal article" date="2019" name="Emerg. Microbes Infect.">
        <title>Comprehensive subspecies identification of 175 nontuberculous mycobacteria species based on 7547 genomic profiles.</title>
        <authorList>
            <person name="Matsumoto Y."/>
            <person name="Kinjo T."/>
            <person name="Motooka D."/>
            <person name="Nabeya D."/>
            <person name="Jung N."/>
            <person name="Uechi K."/>
            <person name="Horii T."/>
            <person name="Iida T."/>
            <person name="Fujita J."/>
            <person name="Nakamura S."/>
        </authorList>
    </citation>
    <scope>NUCLEOTIDE SEQUENCE [LARGE SCALE GENOMIC DNA]</scope>
    <source>
        <strain evidence="2 3">JCM 30726</strain>
    </source>
</reference>